<gene>
    <name evidence="1" type="ORF">SSYM_2225</name>
</gene>
<reference evidence="2" key="1">
    <citation type="journal article" date="2011" name="Genome Biol. Evol.">
        <title>Massive genomic decay in Serratia symbiotica, a recently evolved symbiont of aphids.</title>
        <authorList>
            <person name="Burke G.R."/>
            <person name="Moran N.A."/>
        </authorList>
    </citation>
    <scope>NUCLEOTIDE SEQUENCE [LARGE SCALE GENOMIC DNA]</scope>
    <source>
        <strain evidence="2">Tucson</strain>
    </source>
</reference>
<evidence type="ECO:0000313" key="1">
    <source>
        <dbReference type="EMBL" id="EFW11743.1"/>
    </source>
</evidence>
<evidence type="ECO:0000313" key="2">
    <source>
        <dbReference type="Proteomes" id="UP000013568"/>
    </source>
</evidence>
<organism evidence="1 2">
    <name type="scientific">Serratia symbiotica str. Tucson</name>
    <dbReference type="NCBI Taxonomy" id="914128"/>
    <lineage>
        <taxon>Bacteria</taxon>
        <taxon>Pseudomonadati</taxon>
        <taxon>Pseudomonadota</taxon>
        <taxon>Gammaproteobacteria</taxon>
        <taxon>Enterobacterales</taxon>
        <taxon>Yersiniaceae</taxon>
        <taxon>Serratia</taxon>
        <taxon>Serratia symbiotica</taxon>
    </lineage>
</organism>
<dbReference type="HOGENOM" id="CLU_3400840_0_0_6"/>
<keyword evidence="2" id="KW-1185">Reference proteome</keyword>
<feature type="non-terminal residue" evidence="1">
    <location>
        <position position="32"/>
    </location>
</feature>
<dbReference type="Proteomes" id="UP000013568">
    <property type="component" value="Unassembled WGS sequence"/>
</dbReference>
<proteinExistence type="predicted"/>
<name>E9CP10_9GAMM</name>
<protein>
    <submittedName>
        <fullName evidence="1">Uncharacterized protein</fullName>
    </submittedName>
</protein>
<accession>E9CP10</accession>
<dbReference type="AlphaFoldDB" id="E9CP10"/>
<dbReference type="EMBL" id="GL636122">
    <property type="protein sequence ID" value="EFW11743.1"/>
    <property type="molecule type" value="Genomic_DNA"/>
</dbReference>
<sequence>MRSEIHFPGQKFGQFITGPLRQYTQDMTQISL</sequence>